<comment type="caution">
    <text evidence="3">The sequence shown here is derived from an EMBL/GenBank/DDBJ whole genome shotgun (WGS) entry which is preliminary data.</text>
</comment>
<dbReference type="PANTHER" id="PTHR43008:SF4">
    <property type="entry name" value="CHAIN DEHYDROGENASE, PUTATIVE (AFU_ORTHOLOGUE AFUA_4G08710)-RELATED"/>
    <property type="match status" value="1"/>
</dbReference>
<dbReference type="Pfam" id="PF13561">
    <property type="entry name" value="adh_short_C2"/>
    <property type="match status" value="1"/>
</dbReference>
<dbReference type="PANTHER" id="PTHR43008">
    <property type="entry name" value="BENZIL REDUCTASE"/>
    <property type="match status" value="1"/>
</dbReference>
<evidence type="ECO:0000256" key="2">
    <source>
        <dbReference type="ARBA" id="ARBA00023002"/>
    </source>
</evidence>
<protein>
    <recommendedName>
        <fullName evidence="5">SDR family oxidoreductase</fullName>
    </recommendedName>
</protein>
<evidence type="ECO:0000256" key="1">
    <source>
        <dbReference type="ARBA" id="ARBA00006484"/>
    </source>
</evidence>
<dbReference type="SUPFAM" id="SSF51735">
    <property type="entry name" value="NAD(P)-binding Rossmann-fold domains"/>
    <property type="match status" value="1"/>
</dbReference>
<comment type="similarity">
    <text evidence="1">Belongs to the short-chain dehydrogenases/reductases (SDR) family.</text>
</comment>
<evidence type="ECO:0000313" key="4">
    <source>
        <dbReference type="Proteomes" id="UP000245288"/>
    </source>
</evidence>
<reference evidence="3 4" key="1">
    <citation type="submission" date="2014-09" db="EMBL/GenBank/DDBJ databases">
        <title>Butyrate-producing bacteria isolated from human gut.</title>
        <authorList>
            <person name="Zhang Q."/>
            <person name="Zhao L."/>
        </authorList>
    </citation>
    <scope>NUCLEOTIDE SEQUENCE [LARGE SCALE GENOMIC DNA]</scope>
    <source>
        <strain evidence="3 4">21</strain>
    </source>
</reference>
<evidence type="ECO:0008006" key="5">
    <source>
        <dbReference type="Google" id="ProtNLM"/>
    </source>
</evidence>
<organism evidence="3 4">
    <name type="scientific">Eubacterium ramulus</name>
    <dbReference type="NCBI Taxonomy" id="39490"/>
    <lineage>
        <taxon>Bacteria</taxon>
        <taxon>Bacillati</taxon>
        <taxon>Bacillota</taxon>
        <taxon>Clostridia</taxon>
        <taxon>Eubacteriales</taxon>
        <taxon>Eubacteriaceae</taxon>
        <taxon>Eubacterium</taxon>
    </lineage>
</organism>
<keyword evidence="4" id="KW-1185">Reference proteome</keyword>
<dbReference type="PRINTS" id="PR00080">
    <property type="entry name" value="SDRFAMILY"/>
</dbReference>
<dbReference type="InterPro" id="IPR036291">
    <property type="entry name" value="NAD(P)-bd_dom_sf"/>
</dbReference>
<accession>A0A2V1JMT7</accession>
<dbReference type="FunFam" id="3.40.50.720:FF:000084">
    <property type="entry name" value="Short-chain dehydrogenase reductase"/>
    <property type="match status" value="1"/>
</dbReference>
<sequence length="279" mass="30219">MSQLAEKVMNRFRLDGKTAVVTGGAGNIGSHGAAAFAEAGADIAIVDLPVCIDRAKAVAEDLSKKYGVKALAYGCNLTDEKAVAEMFENIHNDFGHVDIVHNNAGVGGALVPDIEEWDSEHDMPHIEHFRQVMDINFMSIYIVAVTAARMMKKEGHGGSIINTGSMAAHVVNMGTIFETMDDASYGSAKAAVLYFTRHFASQVAEFGIRVNSISPGYCYSPGLHDGLPKETLDLYNNSQPVRRMMDVEELQCALLYLASDASSYCYGTEMLLDGGHTIW</sequence>
<dbReference type="InterPro" id="IPR002347">
    <property type="entry name" value="SDR_fam"/>
</dbReference>
<keyword evidence="2" id="KW-0560">Oxidoreductase</keyword>
<dbReference type="Proteomes" id="UP000245288">
    <property type="component" value="Unassembled WGS sequence"/>
</dbReference>
<dbReference type="EMBL" id="JRFU01000216">
    <property type="protein sequence ID" value="PWE85349.1"/>
    <property type="molecule type" value="Genomic_DNA"/>
</dbReference>
<dbReference type="Gene3D" id="3.40.50.720">
    <property type="entry name" value="NAD(P)-binding Rossmann-like Domain"/>
    <property type="match status" value="1"/>
</dbReference>
<name>A0A2V1JMT7_EUBRA</name>
<gene>
    <name evidence="3" type="ORF">LG34_16370</name>
</gene>
<dbReference type="InterPro" id="IPR020904">
    <property type="entry name" value="Sc_DH/Rdtase_CS"/>
</dbReference>
<dbReference type="GO" id="GO:0008206">
    <property type="term" value="P:bile acid metabolic process"/>
    <property type="evidence" value="ECO:0007669"/>
    <property type="project" value="UniProtKB-ARBA"/>
</dbReference>
<dbReference type="GO" id="GO:0050664">
    <property type="term" value="F:oxidoreductase activity, acting on NAD(P)H, oxygen as acceptor"/>
    <property type="evidence" value="ECO:0007669"/>
    <property type="project" value="TreeGrafter"/>
</dbReference>
<dbReference type="AlphaFoldDB" id="A0A2V1JMT7"/>
<dbReference type="RefSeq" id="WP_158582161.1">
    <property type="nucleotide sequence ID" value="NZ_CABMEW010000001.1"/>
</dbReference>
<evidence type="ECO:0000313" key="3">
    <source>
        <dbReference type="EMBL" id="PWE85349.1"/>
    </source>
</evidence>
<dbReference type="PROSITE" id="PS00061">
    <property type="entry name" value="ADH_SHORT"/>
    <property type="match status" value="1"/>
</dbReference>
<dbReference type="PRINTS" id="PR00081">
    <property type="entry name" value="GDHRDH"/>
</dbReference>
<proteinExistence type="inferred from homology"/>